<sequence>MLRAQERRGESGERVRLRHILRQRVRDIVARRVAAVSQPEGVRYEFRHDHRVAAPENPRLAVHRHPLLAGDGQEEKIVADPPHRDVPRPETAPEGDPQHNRIHFERDARKRLRLFRTEHVLQGFLAFIAEFVHSIENRKKWLVSRNCFQGKDSA</sequence>
<feature type="compositionally biased region" description="Basic and acidic residues" evidence="1">
    <location>
        <begin position="73"/>
        <end position="88"/>
    </location>
</feature>
<gene>
    <name evidence="2" type="ORF">SDC9_163339</name>
</gene>
<proteinExistence type="predicted"/>
<protein>
    <submittedName>
        <fullName evidence="2">Uncharacterized protein</fullName>
    </submittedName>
</protein>
<dbReference type="AlphaFoldDB" id="A0A645FQV8"/>
<reference evidence="2" key="1">
    <citation type="submission" date="2019-08" db="EMBL/GenBank/DDBJ databases">
        <authorList>
            <person name="Kucharzyk K."/>
            <person name="Murdoch R.W."/>
            <person name="Higgins S."/>
            <person name="Loffler F."/>
        </authorList>
    </citation>
    <scope>NUCLEOTIDE SEQUENCE</scope>
</reference>
<name>A0A645FQV8_9ZZZZ</name>
<comment type="caution">
    <text evidence="2">The sequence shown here is derived from an EMBL/GenBank/DDBJ whole genome shotgun (WGS) entry which is preliminary data.</text>
</comment>
<evidence type="ECO:0000313" key="2">
    <source>
        <dbReference type="EMBL" id="MPN16002.1"/>
    </source>
</evidence>
<dbReference type="EMBL" id="VSSQ01062891">
    <property type="protein sequence ID" value="MPN16002.1"/>
    <property type="molecule type" value="Genomic_DNA"/>
</dbReference>
<accession>A0A645FQV8</accession>
<organism evidence="2">
    <name type="scientific">bioreactor metagenome</name>
    <dbReference type="NCBI Taxonomy" id="1076179"/>
    <lineage>
        <taxon>unclassified sequences</taxon>
        <taxon>metagenomes</taxon>
        <taxon>ecological metagenomes</taxon>
    </lineage>
</organism>
<feature type="region of interest" description="Disordered" evidence="1">
    <location>
        <begin position="71"/>
        <end position="100"/>
    </location>
</feature>
<evidence type="ECO:0000256" key="1">
    <source>
        <dbReference type="SAM" id="MobiDB-lite"/>
    </source>
</evidence>